<dbReference type="EMBL" id="JPMX01000119">
    <property type="protein sequence ID" value="KGH44556.1"/>
    <property type="molecule type" value="Genomic_DNA"/>
</dbReference>
<dbReference type="OrthoDB" id="9806473at2"/>
<comment type="caution">
    <text evidence="2">The sequence shown here is derived from an EMBL/GenBank/DDBJ whole genome shotgun (WGS) entry which is preliminary data.</text>
</comment>
<dbReference type="GO" id="GO:0032259">
    <property type="term" value="P:methylation"/>
    <property type="evidence" value="ECO:0007669"/>
    <property type="project" value="UniProtKB-KW"/>
</dbReference>
<reference evidence="2 3" key="1">
    <citation type="submission" date="2014-07" db="EMBL/GenBank/DDBJ databases">
        <title>Biosystematic studies on Modestobacter strains isolated from extreme hyper-arid desert soil and from historic building.</title>
        <authorList>
            <person name="Bukarasam K."/>
            <person name="Bull A."/>
            <person name="Girard G."/>
            <person name="van Wezel G."/>
            <person name="Goodfellow M."/>
        </authorList>
    </citation>
    <scope>NUCLEOTIDE SEQUENCE [LARGE SCALE GENOMIC DNA]</scope>
    <source>
        <strain evidence="2 3">KNN45-2b</strain>
    </source>
</reference>
<keyword evidence="2" id="KW-0489">Methyltransferase</keyword>
<keyword evidence="3" id="KW-1185">Reference proteome</keyword>
<dbReference type="GO" id="GO:0008168">
    <property type="term" value="F:methyltransferase activity"/>
    <property type="evidence" value="ECO:0007669"/>
    <property type="project" value="UniProtKB-KW"/>
</dbReference>
<dbReference type="STRING" id="1522368.IN07_23175"/>
<keyword evidence="2" id="KW-0808">Transferase</keyword>
<dbReference type="PIRSF" id="PIRSF021700">
    <property type="entry name" value="3_dmu_93_MTrfase"/>
    <property type="match status" value="1"/>
</dbReference>
<dbReference type="PANTHER" id="PTHR33990:SF2">
    <property type="entry name" value="PHNB-LIKE DOMAIN-CONTAINING PROTEIN"/>
    <property type="match status" value="1"/>
</dbReference>
<dbReference type="Gene3D" id="3.10.180.10">
    <property type="entry name" value="2,3-Dihydroxybiphenyl 1,2-Dioxygenase, domain 1"/>
    <property type="match status" value="1"/>
</dbReference>
<protein>
    <submittedName>
        <fullName evidence="2">3-demethylubiquinone-9 3-methyltransferase</fullName>
    </submittedName>
</protein>
<proteinExistence type="predicted"/>
<keyword evidence="2" id="KW-0830">Ubiquinone</keyword>
<dbReference type="Proteomes" id="UP000029713">
    <property type="component" value="Unassembled WGS sequence"/>
</dbReference>
<dbReference type="InterPro" id="IPR029068">
    <property type="entry name" value="Glyas_Bleomycin-R_OHBP_Dase"/>
</dbReference>
<evidence type="ECO:0000313" key="3">
    <source>
        <dbReference type="Proteomes" id="UP000029713"/>
    </source>
</evidence>
<accession>A0A098Y4A3</accession>
<evidence type="ECO:0000259" key="1">
    <source>
        <dbReference type="Pfam" id="PF06983"/>
    </source>
</evidence>
<dbReference type="RefSeq" id="WP_036340838.1">
    <property type="nucleotide sequence ID" value="NZ_JPMX01000119.1"/>
</dbReference>
<dbReference type="Pfam" id="PF06983">
    <property type="entry name" value="3-dmu-9_3-mt"/>
    <property type="match status" value="1"/>
</dbReference>
<feature type="domain" description="PhnB-like" evidence="1">
    <location>
        <begin position="4"/>
        <end position="119"/>
    </location>
</feature>
<evidence type="ECO:0000313" key="2">
    <source>
        <dbReference type="EMBL" id="KGH44556.1"/>
    </source>
</evidence>
<dbReference type="PANTHER" id="PTHR33990">
    <property type="entry name" value="PROTEIN YJDN-RELATED"/>
    <property type="match status" value="1"/>
</dbReference>
<dbReference type="InterPro" id="IPR009725">
    <property type="entry name" value="3_dmu_93_MTrfase"/>
</dbReference>
<dbReference type="SUPFAM" id="SSF54593">
    <property type="entry name" value="Glyoxalase/Bleomycin resistance protein/Dihydroxybiphenyl dioxygenase"/>
    <property type="match status" value="1"/>
</dbReference>
<gene>
    <name evidence="2" type="ORF">IN07_23175</name>
</gene>
<dbReference type="CDD" id="cd06588">
    <property type="entry name" value="PhnB_like"/>
    <property type="match status" value="1"/>
</dbReference>
<name>A0A098Y4A3_9ACTN</name>
<dbReference type="AlphaFoldDB" id="A0A098Y4A3"/>
<sequence length="163" mass="17721">MAQQKIVPNLWFDSQAEEAADYYIDVFGEGRVLSVARYPEGAPGPAGSVMSVEFELAGQRFVGINGGPQFPFTEAVSFQIDCADQAEVDRYWDRLVGDGGEESQCGWLKDRYGLSWQVVPAGMEELFADPDPSRAQRAVQAMLGMRKLDLAALRAAADGVPVG</sequence>
<dbReference type="InterPro" id="IPR028973">
    <property type="entry name" value="PhnB-like"/>
</dbReference>
<organism evidence="2 3">
    <name type="scientific">Modestobacter caceresii</name>
    <dbReference type="NCBI Taxonomy" id="1522368"/>
    <lineage>
        <taxon>Bacteria</taxon>
        <taxon>Bacillati</taxon>
        <taxon>Actinomycetota</taxon>
        <taxon>Actinomycetes</taxon>
        <taxon>Geodermatophilales</taxon>
        <taxon>Geodermatophilaceae</taxon>
        <taxon>Modestobacter</taxon>
    </lineage>
</organism>